<dbReference type="GO" id="GO:0005524">
    <property type="term" value="F:ATP binding"/>
    <property type="evidence" value="ECO:0007669"/>
    <property type="project" value="UniProtKB-KW"/>
</dbReference>
<keyword evidence="3" id="KW-0472">Membrane</keyword>
<dbReference type="CDD" id="cd03214">
    <property type="entry name" value="ABC_Iron-Siderophores_B12_Hemin"/>
    <property type="match status" value="1"/>
</dbReference>
<evidence type="ECO:0000313" key="10">
    <source>
        <dbReference type="Proteomes" id="UP000075238"/>
    </source>
</evidence>
<keyword evidence="1" id="KW-0813">Transport</keyword>
<dbReference type="OrthoDB" id="5296765at2"/>
<gene>
    <name evidence="9" type="ORF">A2G96_18580</name>
</gene>
<dbReference type="PANTHER" id="PTHR42794">
    <property type="entry name" value="HEMIN IMPORT ATP-BINDING PROTEIN HMUV"/>
    <property type="match status" value="1"/>
</dbReference>
<dbReference type="PROSITE" id="PS50893">
    <property type="entry name" value="ABC_TRANSPORTER_2"/>
    <property type="match status" value="1"/>
</dbReference>
<dbReference type="SMART" id="SM00382">
    <property type="entry name" value="AAA"/>
    <property type="match status" value="1"/>
</dbReference>
<sequence length="280" mass="29995">MNSGAHWSVPLAACPRLALRELRLRTSQRVLVERLSLTIGPGELWCIAGPNGAGKSTLMTVLAGLRHADGGSVEIDGTAPALVDPALLARQRAYLPQAVHDTFPMPVLDAVRVGRHPHLSGWGWTGREDDRIVHDVIRAMDIEALAARDVLTLSGGERQRVSLAAALAQQAPLLLLDEPVSHLDLRHQILVLEQLAELARAGRHAIVVILHDLTLALRYATHALLMAEDGTALHGPAAQVLTPEHCSRALRTAIVSVSDGAHTALIPDGARPTTPNSHHD</sequence>
<keyword evidence="10" id="KW-1185">Reference proteome</keyword>
<evidence type="ECO:0000256" key="7">
    <source>
        <dbReference type="ARBA" id="ARBA00037066"/>
    </source>
</evidence>
<evidence type="ECO:0000313" key="9">
    <source>
        <dbReference type="EMBL" id="AMR79590.1"/>
    </source>
</evidence>
<reference evidence="9 10" key="1">
    <citation type="submission" date="2016-03" db="EMBL/GenBank/DDBJ databases">
        <title>Complete genome sequence of a novel chlorpyrifos degrading bacterium, Cupriavidus nantongensis sp. X1.</title>
        <authorList>
            <person name="Fang L."/>
        </authorList>
    </citation>
    <scope>NUCLEOTIDE SEQUENCE [LARGE SCALE GENOMIC DNA]</scope>
    <source>
        <strain evidence="9 10">X1</strain>
    </source>
</reference>
<keyword evidence="5 9" id="KW-0067">ATP-binding</keyword>
<name>A0A142JNC8_9BURK</name>
<proteinExistence type="predicted"/>
<evidence type="ECO:0000256" key="5">
    <source>
        <dbReference type="ARBA" id="ARBA00022840"/>
    </source>
</evidence>
<dbReference type="EMBL" id="CP014844">
    <property type="protein sequence ID" value="AMR79590.1"/>
    <property type="molecule type" value="Genomic_DNA"/>
</dbReference>
<dbReference type="AlphaFoldDB" id="A0A142JNC8"/>
<keyword evidence="4" id="KW-0547">Nucleotide-binding</keyword>
<keyword evidence="3" id="KW-0997">Cell inner membrane</keyword>
<evidence type="ECO:0000256" key="1">
    <source>
        <dbReference type="ARBA" id="ARBA00022448"/>
    </source>
</evidence>
<accession>A0A142JNC8</accession>
<dbReference type="PROSITE" id="PS00211">
    <property type="entry name" value="ABC_TRANSPORTER_1"/>
    <property type="match status" value="1"/>
</dbReference>
<dbReference type="InterPro" id="IPR017871">
    <property type="entry name" value="ABC_transporter-like_CS"/>
</dbReference>
<dbReference type="InterPro" id="IPR003593">
    <property type="entry name" value="AAA+_ATPase"/>
</dbReference>
<dbReference type="InterPro" id="IPR003439">
    <property type="entry name" value="ABC_transporter-like_ATP-bd"/>
</dbReference>
<dbReference type="GO" id="GO:0016887">
    <property type="term" value="F:ATP hydrolysis activity"/>
    <property type="evidence" value="ECO:0007669"/>
    <property type="project" value="InterPro"/>
</dbReference>
<dbReference type="RefSeq" id="WP_062801549.1">
    <property type="nucleotide sequence ID" value="NZ_CP014844.1"/>
</dbReference>
<comment type="function">
    <text evidence="7">Part of the ABC transporter complex HmuTUV involved in hemin import. Responsible for energy coupling to the transport system.</text>
</comment>
<dbReference type="PANTHER" id="PTHR42794:SF1">
    <property type="entry name" value="HEMIN IMPORT ATP-BINDING PROTEIN HMUV"/>
    <property type="match status" value="1"/>
</dbReference>
<dbReference type="STRING" id="1796606.A2G96_18580"/>
<dbReference type="Gene3D" id="3.40.50.300">
    <property type="entry name" value="P-loop containing nucleotide triphosphate hydrolases"/>
    <property type="match status" value="1"/>
</dbReference>
<dbReference type="KEGG" id="cnan:A2G96_18580"/>
<dbReference type="Proteomes" id="UP000075238">
    <property type="component" value="Chromosome 1"/>
</dbReference>
<evidence type="ECO:0000256" key="2">
    <source>
        <dbReference type="ARBA" id="ARBA00022475"/>
    </source>
</evidence>
<organism evidence="9 10">
    <name type="scientific">Cupriavidus nantongensis</name>
    <dbReference type="NCBI Taxonomy" id="1796606"/>
    <lineage>
        <taxon>Bacteria</taxon>
        <taxon>Pseudomonadati</taxon>
        <taxon>Pseudomonadota</taxon>
        <taxon>Betaproteobacteria</taxon>
        <taxon>Burkholderiales</taxon>
        <taxon>Burkholderiaceae</taxon>
        <taxon>Cupriavidus</taxon>
    </lineage>
</organism>
<evidence type="ECO:0000259" key="8">
    <source>
        <dbReference type="PROSITE" id="PS50893"/>
    </source>
</evidence>
<keyword evidence="6" id="KW-1278">Translocase</keyword>
<evidence type="ECO:0000256" key="4">
    <source>
        <dbReference type="ARBA" id="ARBA00022741"/>
    </source>
</evidence>
<dbReference type="InterPro" id="IPR027417">
    <property type="entry name" value="P-loop_NTPase"/>
</dbReference>
<dbReference type="SUPFAM" id="SSF52540">
    <property type="entry name" value="P-loop containing nucleoside triphosphate hydrolases"/>
    <property type="match status" value="1"/>
</dbReference>
<keyword evidence="2" id="KW-1003">Cell membrane</keyword>
<evidence type="ECO:0000256" key="6">
    <source>
        <dbReference type="ARBA" id="ARBA00022967"/>
    </source>
</evidence>
<feature type="domain" description="ABC transporter" evidence="8">
    <location>
        <begin position="17"/>
        <end position="253"/>
    </location>
</feature>
<dbReference type="Pfam" id="PF00005">
    <property type="entry name" value="ABC_tran"/>
    <property type="match status" value="1"/>
</dbReference>
<evidence type="ECO:0000256" key="3">
    <source>
        <dbReference type="ARBA" id="ARBA00022519"/>
    </source>
</evidence>
<protein>
    <submittedName>
        <fullName evidence="9">ABC transporter ATP-binding protein</fullName>
    </submittedName>
</protein>